<gene>
    <name evidence="2" type="ORF">GCM10011342_25670</name>
</gene>
<accession>A0A8J2V3G5</accession>
<dbReference type="Proteomes" id="UP000613582">
    <property type="component" value="Unassembled WGS sequence"/>
</dbReference>
<dbReference type="EMBL" id="BMGH01000001">
    <property type="protein sequence ID" value="GGD15756.1"/>
    <property type="molecule type" value="Genomic_DNA"/>
</dbReference>
<dbReference type="AlphaFoldDB" id="A0A8J2V3G5"/>
<reference evidence="2" key="2">
    <citation type="submission" date="2020-09" db="EMBL/GenBank/DDBJ databases">
        <authorList>
            <person name="Sun Q."/>
            <person name="Zhou Y."/>
        </authorList>
    </citation>
    <scope>NUCLEOTIDE SEQUENCE</scope>
    <source>
        <strain evidence="2">CGMCC 1.12921</strain>
    </source>
</reference>
<keyword evidence="3" id="KW-1185">Reference proteome</keyword>
<name>A0A8J2V3G5_9PROT</name>
<feature type="region of interest" description="Disordered" evidence="1">
    <location>
        <begin position="1"/>
        <end position="22"/>
    </location>
</feature>
<evidence type="ECO:0000313" key="3">
    <source>
        <dbReference type="Proteomes" id="UP000613582"/>
    </source>
</evidence>
<protein>
    <submittedName>
        <fullName evidence="2">Uncharacterized protein</fullName>
    </submittedName>
</protein>
<comment type="caution">
    <text evidence="2">The sequence shown here is derived from an EMBL/GenBank/DDBJ whole genome shotgun (WGS) entry which is preliminary data.</text>
</comment>
<evidence type="ECO:0000256" key="1">
    <source>
        <dbReference type="SAM" id="MobiDB-lite"/>
    </source>
</evidence>
<reference evidence="2" key="1">
    <citation type="journal article" date="2014" name="Int. J. Syst. Evol. Microbiol.">
        <title>Complete genome sequence of Corynebacterium casei LMG S-19264T (=DSM 44701T), isolated from a smear-ripened cheese.</title>
        <authorList>
            <consortium name="US DOE Joint Genome Institute (JGI-PGF)"/>
            <person name="Walter F."/>
            <person name="Albersmeier A."/>
            <person name="Kalinowski J."/>
            <person name="Ruckert C."/>
        </authorList>
    </citation>
    <scope>NUCLEOTIDE SEQUENCE</scope>
    <source>
        <strain evidence="2">CGMCC 1.12921</strain>
    </source>
</reference>
<sequence length="143" mass="14773">MRKLRIVRRNGDPGSPPGGRAMHFGPASITAVCSESYASHLFLIEAMAATHGPPHFLNAAAEVAGALNAASLVIPGGASASTRDPFSRGLAAAASSRLTISGKWVPARAALGRDDKNIEILPCAYATSRDAENRISGAFLAAY</sequence>
<organism evidence="2 3">
    <name type="scientific">Aquisalinus flavus</name>
    <dbReference type="NCBI Taxonomy" id="1526572"/>
    <lineage>
        <taxon>Bacteria</taxon>
        <taxon>Pseudomonadati</taxon>
        <taxon>Pseudomonadota</taxon>
        <taxon>Alphaproteobacteria</taxon>
        <taxon>Parvularculales</taxon>
        <taxon>Parvularculaceae</taxon>
        <taxon>Aquisalinus</taxon>
    </lineage>
</organism>
<evidence type="ECO:0000313" key="2">
    <source>
        <dbReference type="EMBL" id="GGD15756.1"/>
    </source>
</evidence>
<proteinExistence type="predicted"/>